<evidence type="ECO:0000256" key="1">
    <source>
        <dbReference type="ARBA" id="ARBA00001231"/>
    </source>
</evidence>
<keyword evidence="5" id="KW-0326">Glycosidase</keyword>
<comment type="caution">
    <text evidence="9">The sequence shown here is derived from an EMBL/GenBank/DDBJ whole genome shotgun (WGS) entry which is preliminary data.</text>
</comment>
<evidence type="ECO:0000256" key="3">
    <source>
        <dbReference type="ARBA" id="ARBA00012663"/>
    </source>
</evidence>
<gene>
    <name evidence="9" type="ORF">Q6348_07795</name>
</gene>
<keyword evidence="10" id="KW-1185">Reference proteome</keyword>
<evidence type="ECO:0000256" key="5">
    <source>
        <dbReference type="ARBA" id="ARBA00023295"/>
    </source>
</evidence>
<dbReference type="Proteomes" id="UP001232536">
    <property type="component" value="Unassembled WGS sequence"/>
</dbReference>
<evidence type="ECO:0000256" key="4">
    <source>
        <dbReference type="ARBA" id="ARBA00022801"/>
    </source>
</evidence>
<comment type="similarity">
    <text evidence="2">Belongs to the glycosyl hydrolase 20 family.</text>
</comment>
<evidence type="ECO:0000259" key="7">
    <source>
        <dbReference type="Pfam" id="PF00728"/>
    </source>
</evidence>
<name>A0ABT9D891_9CELL</name>
<proteinExistence type="inferred from homology"/>
<dbReference type="InterPro" id="IPR017853">
    <property type="entry name" value="GH"/>
</dbReference>
<dbReference type="InterPro" id="IPR029018">
    <property type="entry name" value="Hex-like_dom2"/>
</dbReference>
<dbReference type="InterPro" id="IPR015883">
    <property type="entry name" value="Glyco_hydro_20_cat"/>
</dbReference>
<sequence>MSPAGTAGAPAQPLVPAPRFHAELPGSARLAAGSAVVAPDLPAVEPVARRLAERLGRALGGPVGVHRPRDDSRWAGRRPQRPADIQLVLDSGHRAAQAPSDATQRLDESFSLTCDERGVVLSAASPAGLRHATTTLLALVERPGGRGRPRPVDVPGMRIEDAPRFAWRGLMLDVARHFLDVPTVLDVLEVMADLKLNRLHLHLSDDQGWRLRLTSRPRLTEVSGATAVGGDPGGFYTADDLHTIEAAAADLGIVLVPEIDTPGHVNAATHAYGELVPGGSPTEEYTGIDVGFSRLHADLPATAPFLDDVLGEVGGLVDGPWLHLGGDEALEMDRAEYTRLVALALRAATAAGKVPVGWQEIAHAELPPGAVVQYWDERTGAQQVAAAARAGARVVLSPASRTYLDLKYDADFPLGLDWAGHVPLRRAYEWEPSEVLDLPADALLGVEACLWTETVRSREDLAALLLPRLAAVAEVAWSVPAVRGWDGFAARLAAFAPRWTAAGLAWTRTPDVAW</sequence>
<dbReference type="SUPFAM" id="SSF55545">
    <property type="entry name" value="beta-N-acetylhexosaminidase-like domain"/>
    <property type="match status" value="1"/>
</dbReference>
<dbReference type="PANTHER" id="PTHR22600:SF57">
    <property type="entry name" value="BETA-N-ACETYLHEXOSAMINIDASE"/>
    <property type="match status" value="1"/>
</dbReference>
<dbReference type="Pfam" id="PF02838">
    <property type="entry name" value="Glyco_hydro_20b"/>
    <property type="match status" value="1"/>
</dbReference>
<comment type="catalytic activity">
    <reaction evidence="1">
        <text>Hydrolysis of terminal non-reducing N-acetyl-D-hexosamine residues in N-acetyl-beta-D-hexosaminides.</text>
        <dbReference type="EC" id="3.2.1.52"/>
    </reaction>
</comment>
<evidence type="ECO:0000313" key="9">
    <source>
        <dbReference type="EMBL" id="MDO8107099.1"/>
    </source>
</evidence>
<protein>
    <recommendedName>
        <fullName evidence="3">beta-N-acetylhexosaminidase</fullName>
        <ecNumber evidence="3">3.2.1.52</ecNumber>
    </recommendedName>
</protein>
<feature type="region of interest" description="Disordered" evidence="6">
    <location>
        <begin position="62"/>
        <end position="81"/>
    </location>
</feature>
<evidence type="ECO:0000256" key="6">
    <source>
        <dbReference type="SAM" id="MobiDB-lite"/>
    </source>
</evidence>
<evidence type="ECO:0000256" key="2">
    <source>
        <dbReference type="ARBA" id="ARBA00006285"/>
    </source>
</evidence>
<feature type="domain" description="Glycoside hydrolase family 20 catalytic" evidence="7">
    <location>
        <begin position="347"/>
        <end position="478"/>
    </location>
</feature>
<dbReference type="Gene3D" id="3.20.20.80">
    <property type="entry name" value="Glycosidases"/>
    <property type="match status" value="1"/>
</dbReference>
<dbReference type="RefSeq" id="WP_304600734.1">
    <property type="nucleotide sequence ID" value="NZ_JAUQYP010000001.1"/>
</dbReference>
<keyword evidence="4" id="KW-0378">Hydrolase</keyword>
<evidence type="ECO:0000313" key="10">
    <source>
        <dbReference type="Proteomes" id="UP001232536"/>
    </source>
</evidence>
<feature type="domain" description="Beta-hexosaminidase bacterial type N-terminal" evidence="8">
    <location>
        <begin position="13"/>
        <end position="162"/>
    </location>
</feature>
<dbReference type="PRINTS" id="PR00738">
    <property type="entry name" value="GLHYDRLASE20"/>
</dbReference>
<dbReference type="InterPro" id="IPR025705">
    <property type="entry name" value="Beta_hexosaminidase_sua/sub"/>
</dbReference>
<evidence type="ECO:0000259" key="8">
    <source>
        <dbReference type="Pfam" id="PF02838"/>
    </source>
</evidence>
<dbReference type="EMBL" id="JAUQYP010000001">
    <property type="protein sequence ID" value="MDO8107099.1"/>
    <property type="molecule type" value="Genomic_DNA"/>
</dbReference>
<dbReference type="Pfam" id="PF00728">
    <property type="entry name" value="Glyco_hydro_20"/>
    <property type="match status" value="2"/>
</dbReference>
<organism evidence="9 10">
    <name type="scientific">Actinotalea lenta</name>
    <dbReference type="NCBI Taxonomy" id="3064654"/>
    <lineage>
        <taxon>Bacteria</taxon>
        <taxon>Bacillati</taxon>
        <taxon>Actinomycetota</taxon>
        <taxon>Actinomycetes</taxon>
        <taxon>Micrococcales</taxon>
        <taxon>Cellulomonadaceae</taxon>
        <taxon>Actinotalea</taxon>
    </lineage>
</organism>
<reference evidence="9 10" key="1">
    <citation type="submission" date="2023-07" db="EMBL/GenBank/DDBJ databases">
        <title>Description of novel actinomycetes strains, isolated from tidal flat sediment.</title>
        <authorList>
            <person name="Lu C."/>
        </authorList>
    </citation>
    <scope>NUCLEOTIDE SEQUENCE [LARGE SCALE GENOMIC DNA]</scope>
    <source>
        <strain evidence="9 10">SYSU T00b441</strain>
    </source>
</reference>
<dbReference type="EC" id="3.2.1.52" evidence="3"/>
<dbReference type="InterPro" id="IPR015882">
    <property type="entry name" value="HEX_bac_N"/>
</dbReference>
<dbReference type="SUPFAM" id="SSF51445">
    <property type="entry name" value="(Trans)glycosidases"/>
    <property type="match status" value="1"/>
</dbReference>
<dbReference type="PANTHER" id="PTHR22600">
    <property type="entry name" value="BETA-HEXOSAMINIDASE"/>
    <property type="match status" value="1"/>
</dbReference>
<dbReference type="Gene3D" id="3.30.379.10">
    <property type="entry name" value="Chitobiase/beta-hexosaminidase domain 2-like"/>
    <property type="match status" value="1"/>
</dbReference>
<accession>A0ABT9D891</accession>
<feature type="domain" description="Glycoside hydrolase family 20 catalytic" evidence="7">
    <location>
        <begin position="165"/>
        <end position="330"/>
    </location>
</feature>